<gene>
    <name evidence="1" type="ORF">TSAR_010913</name>
</gene>
<dbReference type="AlphaFoldDB" id="A0A232EDA0"/>
<reference evidence="1 2" key="1">
    <citation type="journal article" date="2017" name="Curr. Biol.">
        <title>The Evolution of Venom by Co-option of Single-Copy Genes.</title>
        <authorList>
            <person name="Martinson E.O."/>
            <person name="Mrinalini"/>
            <person name="Kelkar Y.D."/>
            <person name="Chang C.H."/>
            <person name="Werren J.H."/>
        </authorList>
    </citation>
    <scope>NUCLEOTIDE SEQUENCE [LARGE SCALE GENOMIC DNA]</scope>
    <source>
        <strain evidence="1 2">Alberta</strain>
        <tissue evidence="1">Whole body</tissue>
    </source>
</reference>
<name>A0A232EDA0_9HYME</name>
<evidence type="ECO:0000313" key="1">
    <source>
        <dbReference type="EMBL" id="OXU16331.1"/>
    </source>
</evidence>
<dbReference type="EMBL" id="NNAY01007336">
    <property type="protein sequence ID" value="OXU16331.1"/>
    <property type="molecule type" value="Genomic_DNA"/>
</dbReference>
<evidence type="ECO:0000313" key="2">
    <source>
        <dbReference type="Proteomes" id="UP000215335"/>
    </source>
</evidence>
<dbReference type="Proteomes" id="UP000215335">
    <property type="component" value="Unassembled WGS sequence"/>
</dbReference>
<sequence>MNNDNCMSRLRNNDEYKDFTDGAAYKKCIQLLPAHDIMNTLTATFNKTWEHMLMSFTTVNPIFEVKKTSSLTLLSSFNIVTGFIPDSMHCICLGIGEQFLGYWMQTCNN</sequence>
<keyword evidence="2" id="KW-1185">Reference proteome</keyword>
<protein>
    <submittedName>
        <fullName evidence="1">Uncharacterized protein</fullName>
    </submittedName>
</protein>
<organism evidence="1 2">
    <name type="scientific">Trichomalopsis sarcophagae</name>
    <dbReference type="NCBI Taxonomy" id="543379"/>
    <lineage>
        <taxon>Eukaryota</taxon>
        <taxon>Metazoa</taxon>
        <taxon>Ecdysozoa</taxon>
        <taxon>Arthropoda</taxon>
        <taxon>Hexapoda</taxon>
        <taxon>Insecta</taxon>
        <taxon>Pterygota</taxon>
        <taxon>Neoptera</taxon>
        <taxon>Endopterygota</taxon>
        <taxon>Hymenoptera</taxon>
        <taxon>Apocrita</taxon>
        <taxon>Proctotrupomorpha</taxon>
        <taxon>Chalcidoidea</taxon>
        <taxon>Pteromalidae</taxon>
        <taxon>Pteromalinae</taxon>
        <taxon>Trichomalopsis</taxon>
    </lineage>
</organism>
<comment type="caution">
    <text evidence="1">The sequence shown here is derived from an EMBL/GenBank/DDBJ whole genome shotgun (WGS) entry which is preliminary data.</text>
</comment>
<proteinExistence type="predicted"/>
<dbReference type="OrthoDB" id="7696251at2759"/>
<accession>A0A232EDA0</accession>
<feature type="non-terminal residue" evidence="1">
    <location>
        <position position="109"/>
    </location>
</feature>